<dbReference type="GO" id="GO:0016874">
    <property type="term" value="F:ligase activity"/>
    <property type="evidence" value="ECO:0007669"/>
    <property type="project" value="UniProtKB-KW"/>
</dbReference>
<name>A0A4Q9KJF3_PROTD</name>
<dbReference type="OrthoDB" id="9760627at2"/>
<dbReference type="GO" id="GO:0019941">
    <property type="term" value="P:modification-dependent protein catabolic process"/>
    <property type="evidence" value="ECO:0007669"/>
    <property type="project" value="InterPro"/>
</dbReference>
<evidence type="ECO:0000313" key="2">
    <source>
        <dbReference type="Proteomes" id="UP000291933"/>
    </source>
</evidence>
<dbReference type="PANTHER" id="PTHR42307:SF3">
    <property type="entry name" value="PUP--PROTEIN LIGASE"/>
    <property type="match status" value="1"/>
</dbReference>
<dbReference type="GO" id="GO:0070490">
    <property type="term" value="P:protein pupylation"/>
    <property type="evidence" value="ECO:0007669"/>
    <property type="project" value="TreeGrafter"/>
</dbReference>
<dbReference type="AlphaFoldDB" id="A0A4Q9KJF3"/>
<dbReference type="PANTHER" id="PTHR42307">
    <property type="entry name" value="PUP DEAMIDASE/DEPUPYLASE"/>
    <property type="match status" value="1"/>
</dbReference>
<reference evidence="1 2" key="1">
    <citation type="submission" date="2019-01" db="EMBL/GenBank/DDBJ databases">
        <title>Lactibacter flavus gen. nov., sp. nov., a novel bacterium of the family Propionibacteriaceae isolated from raw milk and dairy products.</title>
        <authorList>
            <person name="Huptas C."/>
            <person name="Wenning M."/>
            <person name="Breitenwieser F."/>
            <person name="Doll E."/>
            <person name="Von Neubeck M."/>
            <person name="Busse H.-J."/>
            <person name="Scherer S."/>
        </authorList>
    </citation>
    <scope>NUCLEOTIDE SEQUENCE [LARGE SCALE GENOMIC DNA]</scope>
    <source>
        <strain evidence="1 2">DSM 22130</strain>
    </source>
</reference>
<evidence type="ECO:0000313" key="1">
    <source>
        <dbReference type="EMBL" id="TBT94553.1"/>
    </source>
</evidence>
<dbReference type="RefSeq" id="WP_131172451.1">
    <property type="nucleotide sequence ID" value="NZ_FXTL01000012.1"/>
</dbReference>
<comment type="caution">
    <text evidence="1">The sequence shown here is derived from an EMBL/GenBank/DDBJ whole genome shotgun (WGS) entry which is preliminary data.</text>
</comment>
<dbReference type="GO" id="GO:0005524">
    <property type="term" value="F:ATP binding"/>
    <property type="evidence" value="ECO:0007669"/>
    <property type="project" value="TreeGrafter"/>
</dbReference>
<sequence length="441" mass="48574">MGRRVYGLETEYGLSARTRPPGASDWKRLTSDEAARALFAPMVNACATTGAFLSNGGRLYLDVGNHPEYATPECTSIDDLVVAERAGDELMVALAAQATDLEAQAGRDTEFRLFKNNVDSYGNTYGSHENYLVDRATDPDALTAWLVPFLVSRQAIAGAGRWHRGRFTVSQRCDALADVVSNQTTRSRPLINTRDEPHADPSRYRRLHVISGDSSLDESSAWLKYASTELVLRLAESGRPAPVSIDDPVLALRRWGRDPREASEIQARYAELSGEIAEGLEDASAAWRDASVVPEWAHKRRLIEAHRERHSLSDADPRLDALDLRWHALGTDPQGRPLGLARLLEARGELARLTDPVAVAAAREVAPGPGRARLRGCLIAAAKQHGRENTVDWASFVVHDLPASLRLDDPFVESDAEVDALVERMRAEPRRRTVGGFRPPQ</sequence>
<proteinExistence type="predicted"/>
<organism evidence="1 2">
    <name type="scientific">Propioniciclava tarda</name>
    <dbReference type="NCBI Taxonomy" id="433330"/>
    <lineage>
        <taxon>Bacteria</taxon>
        <taxon>Bacillati</taxon>
        <taxon>Actinomycetota</taxon>
        <taxon>Actinomycetes</taxon>
        <taxon>Propionibacteriales</taxon>
        <taxon>Propionibacteriaceae</taxon>
        <taxon>Propioniciclava</taxon>
    </lineage>
</organism>
<accession>A0A4Q9KJF3</accession>
<dbReference type="GO" id="GO:0010498">
    <property type="term" value="P:proteasomal protein catabolic process"/>
    <property type="evidence" value="ECO:0007669"/>
    <property type="project" value="InterPro"/>
</dbReference>
<keyword evidence="2" id="KW-1185">Reference proteome</keyword>
<keyword evidence="1" id="KW-0436">Ligase</keyword>
<dbReference type="Proteomes" id="UP000291933">
    <property type="component" value="Unassembled WGS sequence"/>
</dbReference>
<dbReference type="InterPro" id="IPR004347">
    <property type="entry name" value="Pup_ligase/deamidase"/>
</dbReference>
<dbReference type="EMBL" id="SDMR01000012">
    <property type="protein sequence ID" value="TBT94553.1"/>
    <property type="molecule type" value="Genomic_DNA"/>
</dbReference>
<dbReference type="Pfam" id="PF03136">
    <property type="entry name" value="Pup_ligase"/>
    <property type="match status" value="2"/>
</dbReference>
<protein>
    <submittedName>
        <fullName evidence="1">Pup--protein ligase</fullName>
    </submittedName>
</protein>
<gene>
    <name evidence="1" type="ORF">ET996_10185</name>
</gene>